<dbReference type="RefSeq" id="WP_105803961.1">
    <property type="nucleotide sequence ID" value="NZ_MWZD01000008.1"/>
</dbReference>
<keyword evidence="6" id="KW-0677">Repeat</keyword>
<dbReference type="InterPro" id="IPR025202">
    <property type="entry name" value="PLD-like_dom"/>
</dbReference>
<dbReference type="Pfam" id="PF13091">
    <property type="entry name" value="PLDc_2"/>
    <property type="match status" value="2"/>
</dbReference>
<evidence type="ECO:0000259" key="14">
    <source>
        <dbReference type="PROSITE" id="PS50035"/>
    </source>
</evidence>
<keyword evidence="7 13" id="KW-1133">Transmembrane helix</keyword>
<evidence type="ECO:0000256" key="2">
    <source>
        <dbReference type="ARBA" id="ARBA00022475"/>
    </source>
</evidence>
<gene>
    <name evidence="15" type="ORF">B4915_00620</name>
</gene>
<dbReference type="OrthoDB" id="9762009at2"/>
<comment type="caution">
    <text evidence="15">The sequence shown here is derived from an EMBL/GenBank/DDBJ whole genome shotgun (WGS) entry which is preliminary data.</text>
</comment>
<keyword evidence="5 13" id="KW-0812">Transmembrane</keyword>
<dbReference type="NCBIfam" id="TIGR04265">
    <property type="entry name" value="bac_cardiolipin"/>
    <property type="match status" value="1"/>
</dbReference>
<keyword evidence="9 13" id="KW-0472">Membrane</keyword>
<evidence type="ECO:0000256" key="4">
    <source>
        <dbReference type="ARBA" id="ARBA00022679"/>
    </source>
</evidence>
<evidence type="ECO:0000256" key="10">
    <source>
        <dbReference type="ARBA" id="ARBA00023209"/>
    </source>
</evidence>
<comment type="subcellular location">
    <subcellularLocation>
        <location evidence="1">Cell membrane</location>
        <topology evidence="1">Multi-pass membrane protein</topology>
    </subcellularLocation>
</comment>
<keyword evidence="16" id="KW-1185">Reference proteome</keyword>
<keyword evidence="11" id="KW-1208">Phospholipid metabolism</keyword>
<evidence type="ECO:0000256" key="1">
    <source>
        <dbReference type="ARBA" id="ARBA00004651"/>
    </source>
</evidence>
<dbReference type="PANTHER" id="PTHR21248">
    <property type="entry name" value="CARDIOLIPIN SYNTHASE"/>
    <property type="match status" value="1"/>
</dbReference>
<dbReference type="PROSITE" id="PS50035">
    <property type="entry name" value="PLD"/>
    <property type="match status" value="2"/>
</dbReference>
<dbReference type="GO" id="GO:0005886">
    <property type="term" value="C:plasma membrane"/>
    <property type="evidence" value="ECO:0007669"/>
    <property type="project" value="UniProtKB-SubCell"/>
</dbReference>
<evidence type="ECO:0000256" key="6">
    <source>
        <dbReference type="ARBA" id="ARBA00022737"/>
    </source>
</evidence>
<dbReference type="SUPFAM" id="SSF56024">
    <property type="entry name" value="Phospholipase D/nuclease"/>
    <property type="match status" value="2"/>
</dbReference>
<keyword evidence="10" id="KW-0594">Phospholipid biosynthesis</keyword>
<evidence type="ECO:0000256" key="5">
    <source>
        <dbReference type="ARBA" id="ARBA00022692"/>
    </source>
</evidence>
<dbReference type="InterPro" id="IPR022924">
    <property type="entry name" value="Cardiolipin_synthase"/>
</dbReference>
<dbReference type="EMBL" id="MWZD01000008">
    <property type="protein sequence ID" value="PRI12636.1"/>
    <property type="molecule type" value="Genomic_DNA"/>
</dbReference>
<proteinExistence type="predicted"/>
<evidence type="ECO:0000256" key="7">
    <source>
        <dbReference type="ARBA" id="ARBA00022989"/>
    </source>
</evidence>
<feature type="transmembrane region" description="Helical" evidence="13">
    <location>
        <begin position="12"/>
        <end position="33"/>
    </location>
</feature>
<keyword evidence="3" id="KW-0444">Lipid biosynthesis</keyword>
<dbReference type="Gene3D" id="3.30.870.10">
    <property type="entry name" value="Endonuclease Chain A"/>
    <property type="match status" value="2"/>
</dbReference>
<dbReference type="InterPro" id="IPR027379">
    <property type="entry name" value="CLS_N"/>
</dbReference>
<dbReference type="SMART" id="SM00155">
    <property type="entry name" value="PLDc"/>
    <property type="match status" value="2"/>
</dbReference>
<dbReference type="PANTHER" id="PTHR21248:SF22">
    <property type="entry name" value="PHOSPHOLIPASE D"/>
    <property type="match status" value="1"/>
</dbReference>
<feature type="transmembrane region" description="Helical" evidence="13">
    <location>
        <begin position="45"/>
        <end position="64"/>
    </location>
</feature>
<reference evidence="15 16" key="1">
    <citation type="journal article" date="2017" name="New Microbes New Infect">
        <title>Genome sequence of 'Leucobacter massiliensis' sp. nov. isolated from human pharynx after travel to the 2014 Hajj.</title>
        <authorList>
            <person name="Leangapichart T."/>
            <person name="Gautret P."/>
            <person name="Nguyen T.T."/>
            <person name="Armstrong N."/>
            <person name="Rolain J.M."/>
        </authorList>
    </citation>
    <scope>NUCLEOTIDE SEQUENCE [LARGE SCALE GENOMIC DNA]</scope>
    <source>
        <strain evidence="15 16">122RC15</strain>
    </source>
</reference>
<evidence type="ECO:0000313" key="15">
    <source>
        <dbReference type="EMBL" id="PRI12636.1"/>
    </source>
</evidence>
<dbReference type="EC" id="2.7.8.-" evidence="12"/>
<keyword evidence="8" id="KW-0443">Lipid metabolism</keyword>
<evidence type="ECO:0000256" key="3">
    <source>
        <dbReference type="ARBA" id="ARBA00022516"/>
    </source>
</evidence>
<dbReference type="GO" id="GO:0032049">
    <property type="term" value="P:cardiolipin biosynthetic process"/>
    <property type="evidence" value="ECO:0007669"/>
    <property type="project" value="UniProtKB-UniRule"/>
</dbReference>
<sequence>MDLGWLQVNWPYVWTLSFLIIDNVIRIVALFVVPRNRRPTAGMAWLMAIFLFPVPGLLLFLVIGSKRLPRKREQKQEAINHFVAQIAEREERSLVTPEARLSQGVANAVKLGRTLGAQPMLRGNTATITIDYELSFARMAEAIRDAKDYVHVEFYILVHDRTTDELFSAMREAVARGVQVRVLLDHISAVRNPGTRRTARSLTGMGASWAYMLPVRPWRGEYQRPDLRNHRKLLVVDGRVGFMGSQNLVDSSYNKPSNRRRGLHWKDLMVRVEGPIVLGLEAVFQGDWYLETGEYLPQLAEAEFEAERPGELDCQIVPSGPGYANENNLQVFVALLYAAQRRISITSPYFVPDGSIMNALRAATARGVEVELFVSEIGDQAVVYHAQRSYYEELLRAGVRIWMFRPPYILHSKHFTVDDEVAVVGSSNMDQRSFGLNMEISMVVHGERFVRELDDVNDYYRANSRELTLEEWLKQPLPAQLLDGLARLTSALQ</sequence>
<evidence type="ECO:0000256" key="8">
    <source>
        <dbReference type="ARBA" id="ARBA00023098"/>
    </source>
</evidence>
<dbReference type="Proteomes" id="UP000238650">
    <property type="component" value="Unassembled WGS sequence"/>
</dbReference>
<feature type="domain" description="PLD phosphodiesterase" evidence="14">
    <location>
        <begin position="406"/>
        <end position="433"/>
    </location>
</feature>
<keyword evidence="2" id="KW-1003">Cell membrane</keyword>
<dbReference type="CDD" id="cd09158">
    <property type="entry name" value="PLDc_EcCLS_like_2"/>
    <property type="match status" value="1"/>
</dbReference>
<dbReference type="AlphaFoldDB" id="A0A2S9QSR0"/>
<name>A0A2S9QSR0_9MICO</name>
<evidence type="ECO:0000313" key="16">
    <source>
        <dbReference type="Proteomes" id="UP000238650"/>
    </source>
</evidence>
<dbReference type="InterPro" id="IPR001736">
    <property type="entry name" value="PLipase_D/transphosphatidylase"/>
</dbReference>
<evidence type="ECO:0000256" key="13">
    <source>
        <dbReference type="SAM" id="Phobius"/>
    </source>
</evidence>
<organism evidence="15 16">
    <name type="scientific">Leucobacter massiliensis</name>
    <dbReference type="NCBI Taxonomy" id="1686285"/>
    <lineage>
        <taxon>Bacteria</taxon>
        <taxon>Bacillati</taxon>
        <taxon>Actinomycetota</taxon>
        <taxon>Actinomycetes</taxon>
        <taxon>Micrococcales</taxon>
        <taxon>Microbacteriaceae</taxon>
        <taxon>Leucobacter</taxon>
    </lineage>
</organism>
<feature type="domain" description="PLD phosphodiesterase" evidence="14">
    <location>
        <begin position="225"/>
        <end position="252"/>
    </location>
</feature>
<accession>A0A2S9QSR0</accession>
<protein>
    <recommendedName>
        <fullName evidence="12">Cardiolipin synthase</fullName>
        <ecNumber evidence="12">2.7.8.-</ecNumber>
    </recommendedName>
</protein>
<evidence type="ECO:0000256" key="9">
    <source>
        <dbReference type="ARBA" id="ARBA00023136"/>
    </source>
</evidence>
<evidence type="ECO:0000256" key="11">
    <source>
        <dbReference type="ARBA" id="ARBA00023264"/>
    </source>
</evidence>
<evidence type="ECO:0000256" key="12">
    <source>
        <dbReference type="NCBIfam" id="TIGR04265"/>
    </source>
</evidence>
<keyword evidence="4" id="KW-0808">Transferase</keyword>
<dbReference type="GO" id="GO:0008808">
    <property type="term" value="F:cardiolipin synthase activity"/>
    <property type="evidence" value="ECO:0007669"/>
    <property type="project" value="UniProtKB-UniRule"/>
</dbReference>
<dbReference type="Pfam" id="PF13396">
    <property type="entry name" value="PLDc_N"/>
    <property type="match status" value="1"/>
</dbReference>